<dbReference type="Proteomes" id="UP001454036">
    <property type="component" value="Unassembled WGS sequence"/>
</dbReference>
<dbReference type="PROSITE" id="PS50280">
    <property type="entry name" value="SET"/>
    <property type="match status" value="1"/>
</dbReference>
<dbReference type="InterPro" id="IPR002893">
    <property type="entry name" value="Znf_MYND"/>
</dbReference>
<dbReference type="Pfam" id="PF00856">
    <property type="entry name" value="SET"/>
    <property type="match status" value="1"/>
</dbReference>
<comment type="caution">
    <text evidence="5">The sequence shown here is derived from an EMBL/GenBank/DDBJ whole genome shotgun (WGS) entry which is preliminary data.</text>
</comment>
<reference evidence="5 6" key="1">
    <citation type="submission" date="2024-01" db="EMBL/GenBank/DDBJ databases">
        <title>The complete chloroplast genome sequence of Lithospermum erythrorhizon: insights into the phylogenetic relationship among Boraginaceae species and the maternal lineages of purple gromwells.</title>
        <authorList>
            <person name="Okada T."/>
            <person name="Watanabe K."/>
        </authorList>
    </citation>
    <scope>NUCLEOTIDE SEQUENCE [LARGE SCALE GENOMIC DNA]</scope>
</reference>
<proteinExistence type="predicted"/>
<dbReference type="Pfam" id="PF01753">
    <property type="entry name" value="zf-MYND"/>
    <property type="match status" value="1"/>
</dbReference>
<feature type="domain" description="SET" evidence="4">
    <location>
        <begin position="169"/>
        <end position="289"/>
    </location>
</feature>
<keyword evidence="3" id="KW-0862">Zinc</keyword>
<dbReference type="Gene3D" id="6.10.140.2220">
    <property type="match status" value="1"/>
</dbReference>
<evidence type="ECO:0000256" key="3">
    <source>
        <dbReference type="ARBA" id="ARBA00022833"/>
    </source>
</evidence>
<organism evidence="5 6">
    <name type="scientific">Lithospermum erythrorhizon</name>
    <name type="common">Purple gromwell</name>
    <name type="synonym">Lithospermum officinale var. erythrorhizon</name>
    <dbReference type="NCBI Taxonomy" id="34254"/>
    <lineage>
        <taxon>Eukaryota</taxon>
        <taxon>Viridiplantae</taxon>
        <taxon>Streptophyta</taxon>
        <taxon>Embryophyta</taxon>
        <taxon>Tracheophyta</taxon>
        <taxon>Spermatophyta</taxon>
        <taxon>Magnoliopsida</taxon>
        <taxon>eudicotyledons</taxon>
        <taxon>Gunneridae</taxon>
        <taxon>Pentapetalae</taxon>
        <taxon>asterids</taxon>
        <taxon>lamiids</taxon>
        <taxon>Boraginales</taxon>
        <taxon>Boraginaceae</taxon>
        <taxon>Boraginoideae</taxon>
        <taxon>Lithospermeae</taxon>
        <taxon>Lithospermum</taxon>
    </lineage>
</organism>
<keyword evidence="6" id="KW-1185">Reference proteome</keyword>
<gene>
    <name evidence="5" type="ORF">LIER_36155</name>
</gene>
<sequence length="318" mass="36366">MNGGLKLPYSDEFKLPDVVSCIGGCKEAYYCGNECAEADWEAYHSLLCTGERSSALSTKALSKFVQHANETNDIFLLAAKVISFVILRYRKFKEARLGEINDDHKKIRSSYNNPLIMKAWEPVAMGHKSRWWECISLPDDVDDKCSYRMQVKELAFESLQLLKKAIYDEECEPLFSLEIYGHIIGMFEQNNLDLVVQSPLGDYILYIDDLPQNDKKVAEKLTRPILDALGDDYSICCQGTAFFPLQSCMNHSCRPNAKEFNREQDRDGEATIIALEHIKKGEEITISYIDEELPFEERQLLLEDYGFVCKCPKCSEEA</sequence>
<dbReference type="SUPFAM" id="SSF82199">
    <property type="entry name" value="SET domain"/>
    <property type="match status" value="1"/>
</dbReference>
<evidence type="ECO:0000259" key="4">
    <source>
        <dbReference type="PROSITE" id="PS50280"/>
    </source>
</evidence>
<protein>
    <submittedName>
        <fullName evidence="5">Histone modifying enzyme</fullName>
    </submittedName>
</protein>
<dbReference type="InterPro" id="IPR046341">
    <property type="entry name" value="SET_dom_sf"/>
</dbReference>
<dbReference type="PANTHER" id="PTHR47436">
    <property type="entry name" value="HISTONE-LYSINE N-METHYLTRANSFERASE ATXR2"/>
    <property type="match status" value="1"/>
</dbReference>
<dbReference type="PANTHER" id="PTHR47436:SF1">
    <property type="entry name" value="SET DOMAIN-CONTAINING PROTEIN"/>
    <property type="match status" value="1"/>
</dbReference>
<dbReference type="InterPro" id="IPR001214">
    <property type="entry name" value="SET_dom"/>
</dbReference>
<accession>A0AAV3P6G9</accession>
<dbReference type="CDD" id="cd20071">
    <property type="entry name" value="SET_SMYD"/>
    <property type="match status" value="1"/>
</dbReference>
<dbReference type="GO" id="GO:0008168">
    <property type="term" value="F:methyltransferase activity"/>
    <property type="evidence" value="ECO:0007669"/>
    <property type="project" value="InterPro"/>
</dbReference>
<dbReference type="AlphaFoldDB" id="A0AAV3P6G9"/>
<evidence type="ECO:0000256" key="1">
    <source>
        <dbReference type="ARBA" id="ARBA00022723"/>
    </source>
</evidence>
<dbReference type="SMART" id="SM00317">
    <property type="entry name" value="SET"/>
    <property type="match status" value="1"/>
</dbReference>
<dbReference type="EMBL" id="BAABME010016361">
    <property type="protein sequence ID" value="GAA0145623.1"/>
    <property type="molecule type" value="Genomic_DNA"/>
</dbReference>
<evidence type="ECO:0000313" key="6">
    <source>
        <dbReference type="Proteomes" id="UP001454036"/>
    </source>
</evidence>
<evidence type="ECO:0000313" key="5">
    <source>
        <dbReference type="EMBL" id="GAA0145623.1"/>
    </source>
</evidence>
<dbReference type="Gene3D" id="2.170.270.10">
    <property type="entry name" value="SET domain"/>
    <property type="match status" value="1"/>
</dbReference>
<name>A0AAV3P6G9_LITER</name>
<dbReference type="SUPFAM" id="SSF144232">
    <property type="entry name" value="HIT/MYND zinc finger-like"/>
    <property type="match status" value="1"/>
</dbReference>
<keyword evidence="2" id="KW-0863">Zinc-finger</keyword>
<evidence type="ECO:0000256" key="2">
    <source>
        <dbReference type="ARBA" id="ARBA00022771"/>
    </source>
</evidence>
<dbReference type="InterPro" id="IPR044237">
    <property type="entry name" value="ATXR2-like"/>
</dbReference>
<dbReference type="GO" id="GO:0008270">
    <property type="term" value="F:zinc ion binding"/>
    <property type="evidence" value="ECO:0007669"/>
    <property type="project" value="UniProtKB-KW"/>
</dbReference>
<keyword evidence="1" id="KW-0479">Metal-binding</keyword>